<accession>A0A370FC61</accession>
<dbReference type="Proteomes" id="UP000255265">
    <property type="component" value="Unassembled WGS sequence"/>
</dbReference>
<dbReference type="GO" id="GO:0055085">
    <property type="term" value="P:transmembrane transport"/>
    <property type="evidence" value="ECO:0007669"/>
    <property type="project" value="InterPro"/>
</dbReference>
<evidence type="ECO:0000256" key="5">
    <source>
        <dbReference type="ARBA" id="ARBA00022989"/>
    </source>
</evidence>
<feature type="transmembrane region" description="Helical" evidence="7">
    <location>
        <begin position="173"/>
        <end position="198"/>
    </location>
</feature>
<protein>
    <submittedName>
        <fullName evidence="9">NitT/TauT family transport system permease protein</fullName>
    </submittedName>
</protein>
<feature type="transmembrane region" description="Helical" evidence="7">
    <location>
        <begin position="218"/>
        <end position="241"/>
    </location>
</feature>
<reference evidence="9 10" key="1">
    <citation type="submission" date="2018-07" db="EMBL/GenBank/DDBJ databases">
        <title>Genomic Encyclopedia of Type Strains, Phase IV (KMG-IV): sequencing the most valuable type-strain genomes for metagenomic binning, comparative biology and taxonomic classification.</title>
        <authorList>
            <person name="Goeker M."/>
        </authorList>
    </citation>
    <scope>NUCLEOTIDE SEQUENCE [LARGE SCALE GENOMIC DNA]</scope>
    <source>
        <strain evidence="9 10">DSM 21352</strain>
    </source>
</reference>
<keyword evidence="3" id="KW-1003">Cell membrane</keyword>
<comment type="subcellular location">
    <subcellularLocation>
        <location evidence="1 7">Cell membrane</location>
        <topology evidence="1 7">Multi-pass membrane protein</topology>
    </subcellularLocation>
</comment>
<dbReference type="OrthoDB" id="7274389at2"/>
<keyword evidence="5 7" id="KW-1133">Transmembrane helix</keyword>
<keyword evidence="4 7" id="KW-0812">Transmembrane</keyword>
<keyword evidence="10" id="KW-1185">Reference proteome</keyword>
<gene>
    <name evidence="9" type="ORF">DFR41_107229</name>
</gene>
<dbReference type="RefSeq" id="WP_114803762.1">
    <property type="nucleotide sequence ID" value="NZ_QQAV01000007.1"/>
</dbReference>
<dbReference type="InterPro" id="IPR000515">
    <property type="entry name" value="MetI-like"/>
</dbReference>
<keyword evidence="2 7" id="KW-0813">Transport</keyword>
<dbReference type="GO" id="GO:0005886">
    <property type="term" value="C:plasma membrane"/>
    <property type="evidence" value="ECO:0007669"/>
    <property type="project" value="UniProtKB-SubCell"/>
</dbReference>
<evidence type="ECO:0000259" key="8">
    <source>
        <dbReference type="PROSITE" id="PS50928"/>
    </source>
</evidence>
<evidence type="ECO:0000256" key="1">
    <source>
        <dbReference type="ARBA" id="ARBA00004651"/>
    </source>
</evidence>
<dbReference type="PANTHER" id="PTHR30151:SF20">
    <property type="entry name" value="ABC TRANSPORTER PERMEASE PROTEIN HI_0355-RELATED"/>
    <property type="match status" value="1"/>
</dbReference>
<organism evidence="9 10">
    <name type="scientific">Pseudacidovorax intermedius</name>
    <dbReference type="NCBI Taxonomy" id="433924"/>
    <lineage>
        <taxon>Bacteria</taxon>
        <taxon>Pseudomonadati</taxon>
        <taxon>Pseudomonadota</taxon>
        <taxon>Betaproteobacteria</taxon>
        <taxon>Burkholderiales</taxon>
        <taxon>Comamonadaceae</taxon>
        <taxon>Pseudacidovorax</taxon>
    </lineage>
</organism>
<evidence type="ECO:0000313" key="10">
    <source>
        <dbReference type="Proteomes" id="UP000255265"/>
    </source>
</evidence>
<evidence type="ECO:0000256" key="3">
    <source>
        <dbReference type="ARBA" id="ARBA00022475"/>
    </source>
</evidence>
<name>A0A370FC61_9BURK</name>
<evidence type="ECO:0000256" key="6">
    <source>
        <dbReference type="ARBA" id="ARBA00023136"/>
    </source>
</evidence>
<dbReference type="EMBL" id="QQAV01000007">
    <property type="protein sequence ID" value="RDI22826.1"/>
    <property type="molecule type" value="Genomic_DNA"/>
</dbReference>
<dbReference type="CDD" id="cd06261">
    <property type="entry name" value="TM_PBP2"/>
    <property type="match status" value="1"/>
</dbReference>
<dbReference type="Gene3D" id="1.10.3720.10">
    <property type="entry name" value="MetI-like"/>
    <property type="match status" value="1"/>
</dbReference>
<dbReference type="PROSITE" id="PS50928">
    <property type="entry name" value="ABC_TM1"/>
    <property type="match status" value="1"/>
</dbReference>
<dbReference type="SUPFAM" id="SSF161098">
    <property type="entry name" value="MetI-like"/>
    <property type="match status" value="1"/>
</dbReference>
<evidence type="ECO:0000256" key="2">
    <source>
        <dbReference type="ARBA" id="ARBA00022448"/>
    </source>
</evidence>
<evidence type="ECO:0000256" key="4">
    <source>
        <dbReference type="ARBA" id="ARBA00022692"/>
    </source>
</evidence>
<evidence type="ECO:0000313" key="9">
    <source>
        <dbReference type="EMBL" id="RDI22826.1"/>
    </source>
</evidence>
<comment type="caution">
    <text evidence="9">The sequence shown here is derived from an EMBL/GenBank/DDBJ whole genome shotgun (WGS) entry which is preliminary data.</text>
</comment>
<feature type="transmembrane region" description="Helical" evidence="7">
    <location>
        <begin position="92"/>
        <end position="116"/>
    </location>
</feature>
<dbReference type="InterPro" id="IPR035906">
    <property type="entry name" value="MetI-like_sf"/>
</dbReference>
<dbReference type="Pfam" id="PF00528">
    <property type="entry name" value="BPD_transp_1"/>
    <property type="match status" value="1"/>
</dbReference>
<keyword evidence="6 7" id="KW-0472">Membrane</keyword>
<evidence type="ECO:0000256" key="7">
    <source>
        <dbReference type="RuleBase" id="RU363032"/>
    </source>
</evidence>
<feature type="domain" description="ABC transmembrane type-1" evidence="8">
    <location>
        <begin position="58"/>
        <end position="238"/>
    </location>
</feature>
<sequence>MRAPVHRPWIDRLVLGVALLAAWEATSRLLGAYWISSPMLVVSRLGAMVANGDLWFHGRFTLGEALGGFLLGAVPGCALAMALRRHPWAREAVLAVAGIGYAIPKTAMVPLFILWLGVGPGAKVALVATAIFFIVFYSTLDGVRAVDVRLLGTVRVLGASEWQLLRHVVWPAVVPYLFGGLRVAVPYAIAGAIVGEIISSNRGIGYLVQYGASDFDTTLVFVALVTVMAIVLGLGAVLSMLNRHWLRWQAPQAQAARAVGV</sequence>
<comment type="similarity">
    <text evidence="7">Belongs to the binding-protein-dependent transport system permease family.</text>
</comment>
<dbReference type="PANTHER" id="PTHR30151">
    <property type="entry name" value="ALKANE SULFONATE ABC TRANSPORTER-RELATED, MEMBRANE SUBUNIT"/>
    <property type="match status" value="1"/>
</dbReference>
<proteinExistence type="inferred from homology"/>
<dbReference type="AlphaFoldDB" id="A0A370FC61"/>
<feature type="transmembrane region" description="Helical" evidence="7">
    <location>
        <begin position="65"/>
        <end position="83"/>
    </location>
</feature>
<feature type="transmembrane region" description="Helical" evidence="7">
    <location>
        <begin position="122"/>
        <end position="140"/>
    </location>
</feature>